<evidence type="ECO:0000313" key="2">
    <source>
        <dbReference type="Proteomes" id="UP001054945"/>
    </source>
</evidence>
<protein>
    <submittedName>
        <fullName evidence="1">Uncharacterized protein</fullName>
    </submittedName>
</protein>
<evidence type="ECO:0000313" key="1">
    <source>
        <dbReference type="EMBL" id="GIY96754.1"/>
    </source>
</evidence>
<dbReference type="AlphaFoldDB" id="A0AAV4XSC3"/>
<proteinExistence type="predicted"/>
<organism evidence="1 2">
    <name type="scientific">Caerostris extrusa</name>
    <name type="common">Bark spider</name>
    <name type="synonym">Caerostris bankana</name>
    <dbReference type="NCBI Taxonomy" id="172846"/>
    <lineage>
        <taxon>Eukaryota</taxon>
        <taxon>Metazoa</taxon>
        <taxon>Ecdysozoa</taxon>
        <taxon>Arthropoda</taxon>
        <taxon>Chelicerata</taxon>
        <taxon>Arachnida</taxon>
        <taxon>Araneae</taxon>
        <taxon>Araneomorphae</taxon>
        <taxon>Entelegynae</taxon>
        <taxon>Araneoidea</taxon>
        <taxon>Araneidae</taxon>
        <taxon>Caerostris</taxon>
    </lineage>
</organism>
<accession>A0AAV4XSC3</accession>
<sequence>MKEGEKIKAIKMNFRDWRRLLEAEDTLVLPAEQTELKYFEENFVVLPLLLCGFDIDRSDSYDLGEGKFIVESINSSSVSSSCTKYFEVRSEKNEQDLSALISEEHETSLSLKLRLFPENDPGVNQGNPDLYPNYFSIRLRF</sequence>
<dbReference type="EMBL" id="BPLR01018084">
    <property type="protein sequence ID" value="GIY96754.1"/>
    <property type="molecule type" value="Genomic_DNA"/>
</dbReference>
<reference evidence="1 2" key="1">
    <citation type="submission" date="2021-06" db="EMBL/GenBank/DDBJ databases">
        <title>Caerostris extrusa draft genome.</title>
        <authorList>
            <person name="Kono N."/>
            <person name="Arakawa K."/>
        </authorList>
    </citation>
    <scope>NUCLEOTIDE SEQUENCE [LARGE SCALE GENOMIC DNA]</scope>
</reference>
<gene>
    <name evidence="1" type="ORF">CEXT_87931</name>
</gene>
<name>A0AAV4XSC3_CAEEX</name>
<comment type="caution">
    <text evidence="1">The sequence shown here is derived from an EMBL/GenBank/DDBJ whole genome shotgun (WGS) entry which is preliminary data.</text>
</comment>
<dbReference type="Proteomes" id="UP001054945">
    <property type="component" value="Unassembled WGS sequence"/>
</dbReference>
<keyword evidence="2" id="KW-1185">Reference proteome</keyword>